<sequence length="307" mass="36370">MKEYPFHELDYIVREDGARLIRAYVQNPDEPSMNLLRNRIQPAARNSVVPYFWDRIDEIAQSQEPVPELIRRVFNLCFDCAFWDIKLTWYDTPDERRSLVKKNHNVPLSLCLQAIETTEEWKPYIDQFRMEYRLFIDRLHENLDGYQDTSINKPSALAVVEEHRSELRPIVVQRNTFQQGVARTRTYEMGVDKLYDFLVEGNFIVAADSSKVDFRGLFYGEFHRKIDWIGTNQQLRYFVDSLINLKFIQKAEKWQRASDCFTNKGEVILPHQLKDTSDPPRMSSSFKLINRVILELYNILYPNKNSA</sequence>
<dbReference type="RefSeq" id="WP_163955349.1">
    <property type="nucleotide sequence ID" value="NZ_JAAFZH010000025.1"/>
</dbReference>
<organism evidence="1 2">
    <name type="scientific">Spirosoma terrae</name>
    <dbReference type="NCBI Taxonomy" id="1968276"/>
    <lineage>
        <taxon>Bacteria</taxon>
        <taxon>Pseudomonadati</taxon>
        <taxon>Bacteroidota</taxon>
        <taxon>Cytophagia</taxon>
        <taxon>Cytophagales</taxon>
        <taxon>Cytophagaceae</taxon>
        <taxon>Spirosoma</taxon>
    </lineage>
</organism>
<accession>A0A6L9LHG5</accession>
<evidence type="ECO:0000313" key="1">
    <source>
        <dbReference type="EMBL" id="NDU99217.1"/>
    </source>
</evidence>
<proteinExistence type="predicted"/>
<dbReference type="AlphaFoldDB" id="A0A6L9LHG5"/>
<dbReference type="EMBL" id="JAAFZH010000025">
    <property type="protein sequence ID" value="NDU99217.1"/>
    <property type="molecule type" value="Genomic_DNA"/>
</dbReference>
<protein>
    <submittedName>
        <fullName evidence="1">Uncharacterized protein</fullName>
    </submittedName>
</protein>
<gene>
    <name evidence="1" type="ORF">GK108_30340</name>
</gene>
<name>A0A6L9LHG5_9BACT</name>
<comment type="caution">
    <text evidence="1">The sequence shown here is derived from an EMBL/GenBank/DDBJ whole genome shotgun (WGS) entry which is preliminary data.</text>
</comment>
<reference evidence="1 2" key="1">
    <citation type="submission" date="2020-02" db="EMBL/GenBank/DDBJ databases">
        <title>Draft genome sequence of two Spirosoma agri KCTC 52727 and Spirosoma terrae KCTC 52035.</title>
        <authorList>
            <person name="Rojas J."/>
            <person name="Ambika Manirajan B."/>
            <person name="Suarez C."/>
            <person name="Ratering S."/>
            <person name="Schnell S."/>
        </authorList>
    </citation>
    <scope>NUCLEOTIDE SEQUENCE [LARGE SCALE GENOMIC DNA]</scope>
    <source>
        <strain evidence="1 2">KCTC 52035</strain>
    </source>
</reference>
<evidence type="ECO:0000313" key="2">
    <source>
        <dbReference type="Proteomes" id="UP000474175"/>
    </source>
</evidence>
<keyword evidence="2" id="KW-1185">Reference proteome</keyword>
<dbReference type="Proteomes" id="UP000474175">
    <property type="component" value="Unassembled WGS sequence"/>
</dbReference>